<dbReference type="Proteomes" id="UP000494206">
    <property type="component" value="Unassembled WGS sequence"/>
</dbReference>
<proteinExistence type="predicted"/>
<dbReference type="EMBL" id="CADEPM010000003">
    <property type="protein sequence ID" value="CAB3401838.1"/>
    <property type="molecule type" value="Genomic_DNA"/>
</dbReference>
<accession>A0A8S1EIS2</accession>
<protein>
    <submittedName>
        <fullName evidence="1">Uncharacterized protein</fullName>
    </submittedName>
</protein>
<reference evidence="1 2" key="1">
    <citation type="submission" date="2020-04" db="EMBL/GenBank/DDBJ databases">
        <authorList>
            <person name="Laetsch R D."/>
            <person name="Stevens L."/>
            <person name="Kumar S."/>
            <person name="Blaxter L. M."/>
        </authorList>
    </citation>
    <scope>NUCLEOTIDE SEQUENCE [LARGE SCALE GENOMIC DNA]</scope>
</reference>
<name>A0A8S1EIS2_9PELO</name>
<organism evidence="1 2">
    <name type="scientific">Caenorhabditis bovis</name>
    <dbReference type="NCBI Taxonomy" id="2654633"/>
    <lineage>
        <taxon>Eukaryota</taxon>
        <taxon>Metazoa</taxon>
        <taxon>Ecdysozoa</taxon>
        <taxon>Nematoda</taxon>
        <taxon>Chromadorea</taxon>
        <taxon>Rhabditida</taxon>
        <taxon>Rhabditina</taxon>
        <taxon>Rhabditomorpha</taxon>
        <taxon>Rhabditoidea</taxon>
        <taxon>Rhabditidae</taxon>
        <taxon>Peloderinae</taxon>
        <taxon>Caenorhabditis</taxon>
    </lineage>
</organism>
<dbReference type="AlphaFoldDB" id="A0A8S1EIS2"/>
<evidence type="ECO:0000313" key="2">
    <source>
        <dbReference type="Proteomes" id="UP000494206"/>
    </source>
</evidence>
<sequence>MDECVEVLMERMPTKPTGLGELQLKIVKLFMSTAHEIFERRNAVISASMIDALDAKLTALLVECRLPDDHVVDVEFCDRVAVKLIALETRIVNETRERKCELRVDAVLEILNADVGFVTRYISDGQKQGPSHSKNPHY</sequence>
<gene>
    <name evidence="1" type="ORF">CBOVIS_LOCUS4526</name>
</gene>
<keyword evidence="2" id="KW-1185">Reference proteome</keyword>
<comment type="caution">
    <text evidence="1">The sequence shown here is derived from an EMBL/GenBank/DDBJ whole genome shotgun (WGS) entry which is preliminary data.</text>
</comment>
<evidence type="ECO:0000313" key="1">
    <source>
        <dbReference type="EMBL" id="CAB3401838.1"/>
    </source>
</evidence>